<protein>
    <recommendedName>
        <fullName evidence="3">Alcohol acetyltransferase</fullName>
    </recommendedName>
</protein>
<dbReference type="GeneID" id="39577419"/>
<dbReference type="EMBL" id="ML119051">
    <property type="protein sequence ID" value="ROT42017.1"/>
    <property type="molecule type" value="Genomic_DNA"/>
</dbReference>
<evidence type="ECO:0000313" key="1">
    <source>
        <dbReference type="EMBL" id="ROT42017.1"/>
    </source>
</evidence>
<dbReference type="STRING" id="1314773.A0A3N2Q5P1"/>
<keyword evidence="2" id="KW-1185">Reference proteome</keyword>
<reference evidence="1 2" key="1">
    <citation type="journal article" date="2018" name="Mol. Ecol.">
        <title>The obligate alkalophilic soda-lake fungus Sodiomyces alkalinus has shifted to a protein diet.</title>
        <authorList>
            <person name="Grum-Grzhimaylo A.A."/>
            <person name="Falkoski D.L."/>
            <person name="van den Heuvel J."/>
            <person name="Valero-Jimenez C.A."/>
            <person name="Min B."/>
            <person name="Choi I.G."/>
            <person name="Lipzen A."/>
            <person name="Daum C.G."/>
            <person name="Aanen D.K."/>
            <person name="Tsang A."/>
            <person name="Henrissat B."/>
            <person name="Bilanenko E.N."/>
            <person name="de Vries R.P."/>
            <person name="van Kan J.A.L."/>
            <person name="Grigoriev I.V."/>
            <person name="Debets A.J.M."/>
        </authorList>
    </citation>
    <scope>NUCLEOTIDE SEQUENCE [LARGE SCALE GENOMIC DNA]</scope>
    <source>
        <strain evidence="1 2">F11</strain>
    </source>
</reference>
<dbReference type="Proteomes" id="UP000272025">
    <property type="component" value="Unassembled WGS sequence"/>
</dbReference>
<dbReference type="OrthoDB" id="2150604at2759"/>
<sequence>MDEPEGFLRYASPNELRTISREDVGFYHAVIVGAIYDFDSEGDPLSSSFYFHPLRVCIEEQPFLCVAVSDMHTDKAFYQRVPRINLEEHVLIDTDNGSATVKGHGTDDLRAMQRALEANLDRPFPRGVPPWRIVVTPLPSSPSRCFIAFCYSHTVGDGPTGLSFHRTFLRAFHTTFRDKPLSNAVETPQTPFPIPFDTPERLPISWSFLLSPLLSLVFPRFLTQWLGLRSGASTVDAGTWTASPIHFNPHKSRTRIALFEIEAAVLEKALRAARKHDAKLTAVLGQLVARALSRVIPDKGVTNFVSQTPVNMRGAVGLPEDQTGQFVSASYVRHERALCGRSSEDSSNGRGSGVLSEQEWTAAAAATREFATCAATLQDQPIGLLRYLPSVRKWTLGKMGEPRDSSFEVSNVGVFDEAPALAGDDDRRGALGIRRMVFAQPGQVAGPPIAFSVVSLKGGSLVCTATWRAGALGVSDDEEESLVDRLCALVKADFEALE</sequence>
<accession>A0A3N2Q5P1</accession>
<dbReference type="PANTHER" id="PTHR28037">
    <property type="entry name" value="ALCOHOL O-ACETYLTRANSFERASE 1-RELATED"/>
    <property type="match status" value="1"/>
</dbReference>
<dbReference type="GO" id="GO:0008080">
    <property type="term" value="F:N-acetyltransferase activity"/>
    <property type="evidence" value="ECO:0007669"/>
    <property type="project" value="TreeGrafter"/>
</dbReference>
<evidence type="ECO:0008006" key="3">
    <source>
        <dbReference type="Google" id="ProtNLM"/>
    </source>
</evidence>
<dbReference type="InterPro" id="IPR052058">
    <property type="entry name" value="Alcohol_O-acetyltransferase"/>
</dbReference>
<organism evidence="1 2">
    <name type="scientific">Sodiomyces alkalinus (strain CBS 110278 / VKM F-3762 / F11)</name>
    <name type="common">Alkaliphilic filamentous fungus</name>
    <dbReference type="NCBI Taxonomy" id="1314773"/>
    <lineage>
        <taxon>Eukaryota</taxon>
        <taxon>Fungi</taxon>
        <taxon>Dikarya</taxon>
        <taxon>Ascomycota</taxon>
        <taxon>Pezizomycotina</taxon>
        <taxon>Sordariomycetes</taxon>
        <taxon>Hypocreomycetidae</taxon>
        <taxon>Glomerellales</taxon>
        <taxon>Plectosphaerellaceae</taxon>
        <taxon>Sodiomyces</taxon>
    </lineage>
</organism>
<dbReference type="RefSeq" id="XP_028469823.1">
    <property type="nucleotide sequence ID" value="XM_028608941.1"/>
</dbReference>
<dbReference type="Pfam" id="PF07247">
    <property type="entry name" value="AATase"/>
    <property type="match status" value="1"/>
</dbReference>
<dbReference type="InterPro" id="IPR010828">
    <property type="entry name" value="Atf2/Sli1-like"/>
</dbReference>
<dbReference type="AlphaFoldDB" id="A0A3N2Q5P1"/>
<name>A0A3N2Q5P1_SODAK</name>
<evidence type="ECO:0000313" key="2">
    <source>
        <dbReference type="Proteomes" id="UP000272025"/>
    </source>
</evidence>
<gene>
    <name evidence="1" type="ORF">SODALDRAFT_303010</name>
</gene>
<proteinExistence type="predicted"/>
<dbReference type="PANTHER" id="PTHR28037:SF1">
    <property type="entry name" value="ALCOHOL O-ACETYLTRANSFERASE 1-RELATED"/>
    <property type="match status" value="1"/>
</dbReference>